<keyword evidence="2" id="KW-0808">Transferase</keyword>
<evidence type="ECO:0000256" key="1">
    <source>
        <dbReference type="ARBA" id="ARBA00009861"/>
    </source>
</evidence>
<dbReference type="PANTHER" id="PTHR31623">
    <property type="entry name" value="F21J9.9"/>
    <property type="match status" value="1"/>
</dbReference>
<evidence type="ECO:0000313" key="4">
    <source>
        <dbReference type="Proteomes" id="UP000504603"/>
    </source>
</evidence>
<reference evidence="5" key="1">
    <citation type="submission" date="2025-08" db="UniProtKB">
        <authorList>
            <consortium name="RefSeq"/>
        </authorList>
    </citation>
    <scope>IDENTIFICATION</scope>
    <source>
        <strain evidence="5">OHB3-1</strain>
    </source>
</reference>
<dbReference type="Gene3D" id="3.30.559.10">
    <property type="entry name" value="Chloramphenicol acetyltransferase-like domain"/>
    <property type="match status" value="2"/>
</dbReference>
<dbReference type="OrthoDB" id="671439at2759"/>
<name>A0A6J1CPW0_MOMCH</name>
<dbReference type="AlphaFoldDB" id="A0A6J1CPW0"/>
<dbReference type="RefSeq" id="XP_022143301.1">
    <property type="nucleotide sequence ID" value="XM_022287609.1"/>
</dbReference>
<organism evidence="4 5">
    <name type="scientific">Momordica charantia</name>
    <name type="common">Bitter gourd</name>
    <name type="synonym">Balsam pear</name>
    <dbReference type="NCBI Taxonomy" id="3673"/>
    <lineage>
        <taxon>Eukaryota</taxon>
        <taxon>Viridiplantae</taxon>
        <taxon>Streptophyta</taxon>
        <taxon>Embryophyta</taxon>
        <taxon>Tracheophyta</taxon>
        <taxon>Spermatophyta</taxon>
        <taxon>Magnoliopsida</taxon>
        <taxon>eudicotyledons</taxon>
        <taxon>Gunneridae</taxon>
        <taxon>Pentapetalae</taxon>
        <taxon>rosids</taxon>
        <taxon>fabids</taxon>
        <taxon>Cucurbitales</taxon>
        <taxon>Cucurbitaceae</taxon>
        <taxon>Momordiceae</taxon>
        <taxon>Momordica</taxon>
    </lineage>
</organism>
<dbReference type="KEGG" id="mcha:111013206"/>
<sequence length="420" mass="47658">MEFEIVNKESIRPSSPTPPELRHLYLSFFDASVPCQYLQCVFFYHNNNQCSADSRRRSHSEVLKHSLSEVLTHYYPFAGRLIDGASVECNNVGATFTEANLQCPMSDVTKSDEIWKLLCPEDGTEINPILSVQLTRFQCGGEAICVFLSHKLSDVITFATFMNDWASIARSPGALLPVSPQFNAASFFPPGRKPFPLVREQRVDNTVVKRFVFEGSKITALKVMVSEKVENPTRIELLSALIYKAVVISAGGFEKRPPPPSSLLQVVNIRKRVVPPLPEALKGNIITFYVVPLQEEVELWEVVRDMKRNFEEFCDKYPQNYEAAEWISLHKLFMEESFGRMAQNFYTCSSWCNVGLYEVDFGCGKPAWITMPDIVRKNSIVLMDLKHELEGMEALVCLDKDVMAAFERNEELLCFGCLKS</sequence>
<dbReference type="GeneID" id="111013206"/>
<keyword evidence="3" id="KW-0012">Acyltransferase</keyword>
<dbReference type="PANTHER" id="PTHR31623:SF122">
    <property type="entry name" value="HXXXD-TYPE ACYL-TRANSFERASE FAMILY PROTEIN"/>
    <property type="match status" value="1"/>
</dbReference>
<evidence type="ECO:0000256" key="3">
    <source>
        <dbReference type="ARBA" id="ARBA00023315"/>
    </source>
</evidence>
<dbReference type="InterPro" id="IPR023213">
    <property type="entry name" value="CAT-like_dom_sf"/>
</dbReference>
<proteinExistence type="inferred from homology"/>
<evidence type="ECO:0000313" key="5">
    <source>
        <dbReference type="RefSeq" id="XP_022143301.1"/>
    </source>
</evidence>
<gene>
    <name evidence="5" type="primary">LOC111013206</name>
</gene>
<dbReference type="Proteomes" id="UP000504603">
    <property type="component" value="Unplaced"/>
</dbReference>
<dbReference type="GO" id="GO:0016746">
    <property type="term" value="F:acyltransferase activity"/>
    <property type="evidence" value="ECO:0007669"/>
    <property type="project" value="UniProtKB-KW"/>
</dbReference>
<keyword evidence="4" id="KW-1185">Reference proteome</keyword>
<evidence type="ECO:0000256" key="2">
    <source>
        <dbReference type="ARBA" id="ARBA00022679"/>
    </source>
</evidence>
<accession>A0A6J1CPW0</accession>
<dbReference type="Pfam" id="PF02458">
    <property type="entry name" value="Transferase"/>
    <property type="match status" value="1"/>
</dbReference>
<comment type="similarity">
    <text evidence="1">Belongs to the plant acyltransferase family.</text>
</comment>
<protein>
    <submittedName>
        <fullName evidence="5">Vinorine synthase-like</fullName>
    </submittedName>
</protein>